<comment type="caution">
    <text evidence="1">The sequence shown here is derived from an EMBL/GenBank/DDBJ whole genome shotgun (WGS) entry which is preliminary data.</text>
</comment>
<keyword evidence="2" id="KW-1185">Reference proteome</keyword>
<name>A0ABP9KYC1_9NOCA</name>
<reference evidence="2" key="1">
    <citation type="journal article" date="2019" name="Int. J. Syst. Evol. Microbiol.">
        <title>The Global Catalogue of Microorganisms (GCM) 10K type strain sequencing project: providing services to taxonomists for standard genome sequencing and annotation.</title>
        <authorList>
            <consortium name="The Broad Institute Genomics Platform"/>
            <consortium name="The Broad Institute Genome Sequencing Center for Infectious Disease"/>
            <person name="Wu L."/>
            <person name="Ma J."/>
        </authorList>
    </citation>
    <scope>NUCLEOTIDE SEQUENCE [LARGE SCALE GENOMIC DNA]</scope>
    <source>
        <strain evidence="2">JCM 18298</strain>
    </source>
</reference>
<proteinExistence type="predicted"/>
<evidence type="ECO:0000313" key="1">
    <source>
        <dbReference type="EMBL" id="GAA5066374.1"/>
    </source>
</evidence>
<sequence length="81" mass="8600">MFSLSVARPGISAPICTTAAPRAATKGARPRYAPRGNGSVTTRANLLYSQHRLASQGFRERFGVQDVQVADGACESHVQAL</sequence>
<evidence type="ECO:0000313" key="2">
    <source>
        <dbReference type="Proteomes" id="UP001500603"/>
    </source>
</evidence>
<dbReference type="Proteomes" id="UP001500603">
    <property type="component" value="Unassembled WGS sequence"/>
</dbReference>
<gene>
    <name evidence="1" type="ORF">GCM10023318_54460</name>
</gene>
<protein>
    <submittedName>
        <fullName evidence="1">Uncharacterized protein</fullName>
    </submittedName>
</protein>
<accession>A0ABP9KYC1</accession>
<organism evidence="1 2">
    <name type="scientific">Nocardia callitridis</name>
    <dbReference type="NCBI Taxonomy" id="648753"/>
    <lineage>
        <taxon>Bacteria</taxon>
        <taxon>Bacillati</taxon>
        <taxon>Actinomycetota</taxon>
        <taxon>Actinomycetes</taxon>
        <taxon>Mycobacteriales</taxon>
        <taxon>Nocardiaceae</taxon>
        <taxon>Nocardia</taxon>
    </lineage>
</organism>
<dbReference type="EMBL" id="BAABJM010000007">
    <property type="protein sequence ID" value="GAA5066374.1"/>
    <property type="molecule type" value="Genomic_DNA"/>
</dbReference>